<keyword evidence="1" id="KW-0812">Transmembrane</keyword>
<dbReference type="KEGG" id="shal:SHALO_2541"/>
<feature type="signal peptide" evidence="2">
    <location>
        <begin position="1"/>
        <end position="17"/>
    </location>
</feature>
<dbReference type="Proteomes" id="UP000094609">
    <property type="component" value="Chromosome"/>
</dbReference>
<evidence type="ECO:0000313" key="3">
    <source>
        <dbReference type="EMBL" id="AOO66300.1"/>
    </source>
</evidence>
<organism evidence="3 4">
    <name type="scientific">Sulfurospirillum halorespirans DSM 13726</name>
    <dbReference type="NCBI Taxonomy" id="1193502"/>
    <lineage>
        <taxon>Bacteria</taxon>
        <taxon>Pseudomonadati</taxon>
        <taxon>Campylobacterota</taxon>
        <taxon>Epsilonproteobacteria</taxon>
        <taxon>Campylobacterales</taxon>
        <taxon>Sulfurospirillaceae</taxon>
        <taxon>Sulfurospirillum</taxon>
    </lineage>
</organism>
<evidence type="ECO:0000256" key="2">
    <source>
        <dbReference type="SAM" id="SignalP"/>
    </source>
</evidence>
<keyword evidence="1" id="KW-1133">Transmembrane helix</keyword>
<dbReference type="RefSeq" id="WP_069478847.1">
    <property type="nucleotide sequence ID" value="NZ_CP017111.1"/>
</dbReference>
<gene>
    <name evidence="3" type="ORF">SHALO_2541</name>
</gene>
<reference evidence="4" key="1">
    <citation type="submission" date="2016-08" db="EMBL/GenBank/DDBJ databases">
        <title>Complete genome sequence of the organohalide-respiring Epsilonproteobacterium Sulfurospirillum halorespirans.</title>
        <authorList>
            <person name="Goris T."/>
            <person name="Zimmermann J."/>
            <person name="Schenz B."/>
            <person name="Lemos M."/>
            <person name="Hackermueller J."/>
            <person name="Diekert G."/>
        </authorList>
    </citation>
    <scope>NUCLEOTIDE SEQUENCE [LARGE SCALE GENOMIC DNA]</scope>
    <source>
        <strain>DSM 13726</strain>
        <strain evidence="4">PCE-M2</strain>
    </source>
</reference>
<feature type="chain" id="PRO_5009099563" description="Sporulation protein YpjB" evidence="2">
    <location>
        <begin position="18"/>
        <end position="271"/>
    </location>
</feature>
<dbReference type="STRING" id="1193502.SHALO_2541"/>
<protein>
    <recommendedName>
        <fullName evidence="5">Sporulation protein YpjB</fullName>
    </recommendedName>
</protein>
<sequence length="271" mass="31300">MQKLFLLLVFFMTFLHASSNDFVMELIQNDLEKALNLYKIGDSKHAKEELKFALYHGYRNSGLKSQIEKERSFEEANAIEEKFLNLELLIEKPHQLNLIGAEMQTLQESIRLILPALSPLTKRASVKNWHLVTQEINEALLSAIALYQHKELKQATSKVQSIYFDIFENSGMEEAILALNEDRKLKAEQRFRVLSEMMKKGETTATLVNYTHEIEADLKELSSLLTPKELSSTRSVSHQKRIPLLQWLMSALVLLIPTGGWFLLKKQRNRD</sequence>
<dbReference type="AlphaFoldDB" id="A0A1D7TMU7"/>
<keyword evidence="4" id="KW-1185">Reference proteome</keyword>
<feature type="transmembrane region" description="Helical" evidence="1">
    <location>
        <begin position="244"/>
        <end position="264"/>
    </location>
</feature>
<proteinExistence type="predicted"/>
<keyword evidence="2" id="KW-0732">Signal</keyword>
<evidence type="ECO:0008006" key="5">
    <source>
        <dbReference type="Google" id="ProtNLM"/>
    </source>
</evidence>
<evidence type="ECO:0000256" key="1">
    <source>
        <dbReference type="SAM" id="Phobius"/>
    </source>
</evidence>
<keyword evidence="1" id="KW-0472">Membrane</keyword>
<accession>A0A1D7TMU7</accession>
<dbReference type="EMBL" id="CP017111">
    <property type="protein sequence ID" value="AOO66300.1"/>
    <property type="molecule type" value="Genomic_DNA"/>
</dbReference>
<evidence type="ECO:0000313" key="4">
    <source>
        <dbReference type="Proteomes" id="UP000094609"/>
    </source>
</evidence>
<name>A0A1D7TMU7_9BACT</name>